<keyword evidence="7 11" id="KW-0229">DNA integration</keyword>
<protein>
    <recommendedName>
        <fullName evidence="3 11">Tyrosine recombinase XerD</fullName>
    </recommendedName>
</protein>
<sequence>MTGEHSALGPVDGRGPIAFAEPYRRLGEQFMAHIAVERGLSPATVSAYGADLRKYSAWLADHGIEDVRAVSRRDIEDYLAHRARGGDGATSRARRLAAIHDFHRFAVAQGQADADVSSAVRPPRAPRDLPDVLTIDQVRSLMDAAAMSGSSDPIVLRDKALLEFLYATGARISEAVGLDRGDLDLDEEYVRLTGKGSKQRLVPVGGYACDALREYLDSGRPELSGRSRHGVEASAVFLNRRGRRLSRQSAWDAVRLAGERAHLPIPLHPHTLRHSFATHLIEGGADVRTVQELLGHASVTTTQVYTHISPQTLIETYATSHPRARR</sequence>
<reference evidence="14 15" key="1">
    <citation type="submission" date="2014-03" db="EMBL/GenBank/DDBJ databases">
        <title>Genomics of Bifidobacteria.</title>
        <authorList>
            <person name="Ventura M."/>
            <person name="Milani C."/>
            <person name="Lugli G.A."/>
        </authorList>
    </citation>
    <scope>NUCLEOTIDE SEQUENCE [LARGE SCALE GENOMIC DNA]</scope>
    <source>
        <strain evidence="14 15">LMG 11592</strain>
    </source>
</reference>
<dbReference type="Proteomes" id="UP000029014">
    <property type="component" value="Unassembled WGS sequence"/>
</dbReference>
<dbReference type="GO" id="GO:0003677">
    <property type="term" value="F:DNA binding"/>
    <property type="evidence" value="ECO:0007669"/>
    <property type="project" value="UniProtKB-UniRule"/>
</dbReference>
<evidence type="ECO:0000259" key="13">
    <source>
        <dbReference type="PROSITE" id="PS51900"/>
    </source>
</evidence>
<proteinExistence type="inferred from homology"/>
<feature type="active site" description="O-(3'-phospho-DNA)-tyrosine intermediate" evidence="11">
    <location>
        <position position="305"/>
    </location>
</feature>
<dbReference type="GO" id="GO:0007059">
    <property type="term" value="P:chromosome segregation"/>
    <property type="evidence" value="ECO:0007669"/>
    <property type="project" value="UniProtKB-UniRule"/>
</dbReference>
<dbReference type="HAMAP" id="MF_01808">
    <property type="entry name" value="Recomb_XerC_XerD"/>
    <property type="match status" value="1"/>
</dbReference>
<dbReference type="SUPFAM" id="SSF56349">
    <property type="entry name" value="DNA breaking-rejoining enzymes"/>
    <property type="match status" value="1"/>
</dbReference>
<dbReference type="InterPro" id="IPR011010">
    <property type="entry name" value="DNA_brk_join_enz"/>
</dbReference>
<accession>A0A087BQ24</accession>
<dbReference type="Gene3D" id="1.10.443.10">
    <property type="entry name" value="Intergrase catalytic core"/>
    <property type="match status" value="1"/>
</dbReference>
<name>A0A087BQ24_9BIFI</name>
<keyword evidence="8 11" id="KW-0238">DNA-binding</keyword>
<dbReference type="InterPro" id="IPR013762">
    <property type="entry name" value="Integrase-like_cat_sf"/>
</dbReference>
<dbReference type="Pfam" id="PF02899">
    <property type="entry name" value="Phage_int_SAM_1"/>
    <property type="match status" value="1"/>
</dbReference>
<dbReference type="STRING" id="1693.BMIN_0848"/>
<organism evidence="14 15">
    <name type="scientific">Bifidobacterium minimum</name>
    <dbReference type="NCBI Taxonomy" id="1693"/>
    <lineage>
        <taxon>Bacteria</taxon>
        <taxon>Bacillati</taxon>
        <taxon>Actinomycetota</taxon>
        <taxon>Actinomycetes</taxon>
        <taxon>Bifidobacteriales</taxon>
        <taxon>Bifidobacteriaceae</taxon>
        <taxon>Bifidobacterium</taxon>
    </lineage>
</organism>
<dbReference type="eggNOG" id="COG4974">
    <property type="taxonomic scope" value="Bacteria"/>
</dbReference>
<feature type="active site" evidence="11">
    <location>
        <position position="296"/>
    </location>
</feature>
<dbReference type="CDD" id="cd00798">
    <property type="entry name" value="INT_XerDC_C"/>
    <property type="match status" value="1"/>
</dbReference>
<evidence type="ECO:0000256" key="6">
    <source>
        <dbReference type="ARBA" id="ARBA00022829"/>
    </source>
</evidence>
<evidence type="ECO:0000256" key="4">
    <source>
        <dbReference type="ARBA" id="ARBA00022490"/>
    </source>
</evidence>
<dbReference type="PANTHER" id="PTHR30349:SF81">
    <property type="entry name" value="TYROSINE RECOMBINASE XERC"/>
    <property type="match status" value="1"/>
</dbReference>
<dbReference type="Pfam" id="PF00589">
    <property type="entry name" value="Phage_integrase"/>
    <property type="match status" value="1"/>
</dbReference>
<feature type="active site" evidence="11">
    <location>
        <position position="273"/>
    </location>
</feature>
<evidence type="ECO:0000256" key="1">
    <source>
        <dbReference type="ARBA" id="ARBA00004496"/>
    </source>
</evidence>
<feature type="active site" evidence="11">
    <location>
        <position position="171"/>
    </location>
</feature>
<dbReference type="InterPro" id="IPR050090">
    <property type="entry name" value="Tyrosine_recombinase_XerCD"/>
</dbReference>
<dbReference type="NCBIfam" id="NF001399">
    <property type="entry name" value="PRK00283.1"/>
    <property type="match status" value="1"/>
</dbReference>
<evidence type="ECO:0000259" key="12">
    <source>
        <dbReference type="PROSITE" id="PS51898"/>
    </source>
</evidence>
<dbReference type="PROSITE" id="PS51898">
    <property type="entry name" value="TYR_RECOMBINASE"/>
    <property type="match status" value="1"/>
</dbReference>
<evidence type="ECO:0000256" key="3">
    <source>
        <dbReference type="ARBA" id="ARBA00015810"/>
    </source>
</evidence>
<dbReference type="AlphaFoldDB" id="A0A087BQ24"/>
<feature type="active site" evidence="11">
    <location>
        <position position="195"/>
    </location>
</feature>
<dbReference type="InterPro" id="IPR023009">
    <property type="entry name" value="Tyrosine_recombinase_XerC/XerD"/>
</dbReference>
<feature type="domain" description="Core-binding (CB)" evidence="13">
    <location>
        <begin position="21"/>
        <end position="107"/>
    </location>
</feature>
<dbReference type="Gene3D" id="1.10.150.130">
    <property type="match status" value="1"/>
</dbReference>
<comment type="subcellular location">
    <subcellularLocation>
        <location evidence="1 11">Cytoplasm</location>
    </subcellularLocation>
</comment>
<dbReference type="PROSITE" id="PS51900">
    <property type="entry name" value="CB"/>
    <property type="match status" value="1"/>
</dbReference>
<evidence type="ECO:0000256" key="7">
    <source>
        <dbReference type="ARBA" id="ARBA00022908"/>
    </source>
</evidence>
<keyword evidence="4 11" id="KW-0963">Cytoplasm</keyword>
<evidence type="ECO:0000256" key="8">
    <source>
        <dbReference type="ARBA" id="ARBA00023125"/>
    </source>
</evidence>
<dbReference type="HAMAP" id="MF_01807">
    <property type="entry name" value="Recomb_XerD"/>
    <property type="match status" value="1"/>
</dbReference>
<dbReference type="InterPro" id="IPR004107">
    <property type="entry name" value="Integrase_SAM-like_N"/>
</dbReference>
<comment type="caution">
    <text evidence="14">The sequence shown here is derived from an EMBL/GenBank/DDBJ whole genome shotgun (WGS) entry which is preliminary data.</text>
</comment>
<feature type="active site" evidence="11">
    <location>
        <position position="270"/>
    </location>
</feature>
<dbReference type="EMBL" id="JGZD01000008">
    <property type="protein sequence ID" value="KFI73124.1"/>
    <property type="molecule type" value="Genomic_DNA"/>
</dbReference>
<keyword evidence="15" id="KW-1185">Reference proteome</keyword>
<comment type="function">
    <text evidence="11">Site-specific tyrosine recombinase, which acts by catalyzing the cutting and rejoining of the recombining DNA molecules. The XerC-XerD complex is essential to convert dimers of the bacterial chromosome into monomers to permit their segregation at cell division. It also contributes to the segregational stability of plasmids.</text>
</comment>
<dbReference type="GO" id="GO:0005737">
    <property type="term" value="C:cytoplasm"/>
    <property type="evidence" value="ECO:0007669"/>
    <property type="project" value="UniProtKB-SubCell"/>
</dbReference>
<dbReference type="NCBIfam" id="TIGR02225">
    <property type="entry name" value="recomb_XerD"/>
    <property type="match status" value="1"/>
</dbReference>
<dbReference type="InterPro" id="IPR002104">
    <property type="entry name" value="Integrase_catalytic"/>
</dbReference>
<dbReference type="InterPro" id="IPR011932">
    <property type="entry name" value="Recomb_XerD"/>
</dbReference>
<evidence type="ECO:0000256" key="10">
    <source>
        <dbReference type="ARBA" id="ARBA00023306"/>
    </source>
</evidence>
<keyword evidence="5 11" id="KW-0132">Cell division</keyword>
<evidence type="ECO:0000256" key="5">
    <source>
        <dbReference type="ARBA" id="ARBA00022618"/>
    </source>
</evidence>
<evidence type="ECO:0000256" key="11">
    <source>
        <dbReference type="HAMAP-Rule" id="MF_01807"/>
    </source>
</evidence>
<dbReference type="PANTHER" id="PTHR30349">
    <property type="entry name" value="PHAGE INTEGRASE-RELATED"/>
    <property type="match status" value="1"/>
</dbReference>
<gene>
    <name evidence="11" type="primary">xerD</name>
    <name evidence="14" type="ORF">BMIN_0848</name>
</gene>
<evidence type="ECO:0000256" key="9">
    <source>
        <dbReference type="ARBA" id="ARBA00023172"/>
    </source>
</evidence>
<keyword evidence="6 11" id="KW-0159">Chromosome partition</keyword>
<keyword evidence="9 11" id="KW-0233">DNA recombination</keyword>
<dbReference type="GO" id="GO:0009037">
    <property type="term" value="F:tyrosine-based site-specific recombinase activity"/>
    <property type="evidence" value="ECO:0007669"/>
    <property type="project" value="UniProtKB-UniRule"/>
</dbReference>
<feature type="domain" description="Tyr recombinase" evidence="12">
    <location>
        <begin position="128"/>
        <end position="318"/>
    </location>
</feature>
<dbReference type="InterPro" id="IPR010998">
    <property type="entry name" value="Integrase_recombinase_N"/>
</dbReference>
<evidence type="ECO:0000313" key="14">
    <source>
        <dbReference type="EMBL" id="KFI73124.1"/>
    </source>
</evidence>
<comment type="subunit">
    <text evidence="11">Forms a cyclic heterotetrameric complex composed of two molecules of XerC and two molecules of XerD.</text>
</comment>
<dbReference type="GO" id="GO:0006313">
    <property type="term" value="P:DNA transposition"/>
    <property type="evidence" value="ECO:0007669"/>
    <property type="project" value="UniProtKB-UniRule"/>
</dbReference>
<comment type="similarity">
    <text evidence="2 11">Belongs to the 'phage' integrase family. XerD subfamily.</text>
</comment>
<dbReference type="InterPro" id="IPR044068">
    <property type="entry name" value="CB"/>
</dbReference>
<evidence type="ECO:0000313" key="15">
    <source>
        <dbReference type="Proteomes" id="UP000029014"/>
    </source>
</evidence>
<dbReference type="GO" id="GO:0051301">
    <property type="term" value="P:cell division"/>
    <property type="evidence" value="ECO:0007669"/>
    <property type="project" value="UniProtKB-KW"/>
</dbReference>
<evidence type="ECO:0000256" key="2">
    <source>
        <dbReference type="ARBA" id="ARBA00010450"/>
    </source>
</evidence>
<keyword evidence="10 11" id="KW-0131">Cell cycle</keyword>